<dbReference type="InterPro" id="IPR047721">
    <property type="entry name" value="DrmB"/>
</dbReference>
<gene>
    <name evidence="2" type="ORF">EXY26_02340</name>
</gene>
<proteinExistence type="predicted"/>
<dbReference type="EMBL" id="SPDS01000001">
    <property type="protein sequence ID" value="TFH55932.1"/>
    <property type="molecule type" value="Genomic_DNA"/>
</dbReference>
<comment type="caution">
    <text evidence="2">The sequence shown here is derived from an EMBL/GenBank/DDBJ whole genome shotgun (WGS) entry which is preliminary data.</text>
</comment>
<evidence type="ECO:0000313" key="2">
    <source>
        <dbReference type="EMBL" id="TFH55932.1"/>
    </source>
</evidence>
<dbReference type="InterPro" id="IPR018973">
    <property type="entry name" value="MZB"/>
</dbReference>
<evidence type="ECO:0000313" key="3">
    <source>
        <dbReference type="Proteomes" id="UP000297638"/>
    </source>
</evidence>
<feature type="domain" description="MrfA-like Zn-binding" evidence="1">
    <location>
        <begin position="440"/>
        <end position="537"/>
    </location>
</feature>
<sequence length="692" mass="77181">MSKTYEARRSQLISTFGVGSLFPAENHSFMVTSIDQWKREWLKPVSEPRLARSLGVSTLMLPPSGEKRNIPVIRFPNVLICPGCNRLGTLRTLKANYQDPVCVHCSKPGQLTPSRFIVACQNGHIDDFPYSYWVHGYTEKDSENHQLSLVSEGRTSSLADITIKCSCGKRRSMADAFNPMMLREMRCSGTRPWLGYGYFEKGCDKAPKTVQRGASNVWFPAVRSAISIPPYSEFISRLVTQNQHLFENPQVLQPQGQFVLESFQQRFAGRFTVDELKSEITRQFHYGDDVLLTEDDLREQEFDALITGRADESDTDFVAEKRQVPPTQGHWISNVRKVTRLREVRALHGFSRLFPIEQGGETALSSLLPEDNPQSWLPAIETLGEGIFISIDRSLINQWAQTDFAQNRLNILQSNAEKASKQRKVEAHTVEIATVLLHTLSHLLIDQLALDAGYPASSIRERLFTGSNQAGILLYTATADSAGSLGGIAALAEPGSLEPALQEVLERLSWCSADPVCIESKGAGTDGLNLAACHCCVLVPETSCERFNVDLDRALVFGTPESHDDQGFIAWASNAYQYGKASENSSSQINENVVPEFLFGTIWEQIAVNEPALAPTVIALAKANIPNADWGTEIGPEFEWQADIAWESHRVAIVLDKNSDRDDWLRKKNWDVFHIADMSPSDLANKISEIVY</sequence>
<dbReference type="Pfam" id="PF09369">
    <property type="entry name" value="MZB"/>
    <property type="match status" value="1"/>
</dbReference>
<name>A0A4Y8TW81_9MICC</name>
<dbReference type="RefSeq" id="WP_134779229.1">
    <property type="nucleotide sequence ID" value="NZ_SPDS01000001.1"/>
</dbReference>
<dbReference type="NCBIfam" id="NF038324">
    <property type="entry name" value="DrmB_fam"/>
    <property type="match status" value="1"/>
</dbReference>
<dbReference type="Proteomes" id="UP000297638">
    <property type="component" value="Unassembled WGS sequence"/>
</dbReference>
<dbReference type="AlphaFoldDB" id="A0A4Y8TW81"/>
<organism evidence="2 3">
    <name type="scientific">Glutamicibacter arilaitensis</name>
    <dbReference type="NCBI Taxonomy" id="256701"/>
    <lineage>
        <taxon>Bacteria</taxon>
        <taxon>Bacillati</taxon>
        <taxon>Actinomycetota</taxon>
        <taxon>Actinomycetes</taxon>
        <taxon>Micrococcales</taxon>
        <taxon>Micrococcaceae</taxon>
        <taxon>Glutamicibacter</taxon>
    </lineage>
</organism>
<evidence type="ECO:0000259" key="1">
    <source>
        <dbReference type="Pfam" id="PF09369"/>
    </source>
</evidence>
<accession>A0A4Y8TW81</accession>
<reference evidence="2 3" key="1">
    <citation type="submission" date="2019-03" db="EMBL/GenBank/DDBJ databases">
        <title>Glutamicibacter sp. LJH19 genome.</title>
        <authorList>
            <person name="Sinai Borker S."/>
            <person name="Kumar R."/>
        </authorList>
    </citation>
    <scope>NUCLEOTIDE SEQUENCE [LARGE SCALE GENOMIC DNA]</scope>
    <source>
        <strain evidence="2 3">LJH19</strain>
    </source>
</reference>
<protein>
    <submittedName>
        <fullName evidence="2">DUF1998 domain-containing protein</fullName>
    </submittedName>
</protein>